<keyword evidence="1" id="KW-1133">Transmembrane helix</keyword>
<keyword evidence="1" id="KW-0472">Membrane</keyword>
<dbReference type="STRING" id="71717.A0A4Y7TPT3"/>
<comment type="caution">
    <text evidence="2">The sequence shown here is derived from an EMBL/GenBank/DDBJ whole genome shotgun (WGS) entry which is preliminary data.</text>
</comment>
<reference evidence="2 3" key="1">
    <citation type="journal article" date="2019" name="Nat. Ecol. Evol.">
        <title>Megaphylogeny resolves global patterns of mushroom evolution.</title>
        <authorList>
            <person name="Varga T."/>
            <person name="Krizsan K."/>
            <person name="Foldi C."/>
            <person name="Dima B."/>
            <person name="Sanchez-Garcia M."/>
            <person name="Sanchez-Ramirez S."/>
            <person name="Szollosi G.J."/>
            <person name="Szarkandi J.G."/>
            <person name="Papp V."/>
            <person name="Albert L."/>
            <person name="Andreopoulos W."/>
            <person name="Angelini C."/>
            <person name="Antonin V."/>
            <person name="Barry K.W."/>
            <person name="Bougher N.L."/>
            <person name="Buchanan P."/>
            <person name="Buyck B."/>
            <person name="Bense V."/>
            <person name="Catcheside P."/>
            <person name="Chovatia M."/>
            <person name="Cooper J."/>
            <person name="Damon W."/>
            <person name="Desjardin D."/>
            <person name="Finy P."/>
            <person name="Geml J."/>
            <person name="Haridas S."/>
            <person name="Hughes K."/>
            <person name="Justo A."/>
            <person name="Karasinski D."/>
            <person name="Kautmanova I."/>
            <person name="Kiss B."/>
            <person name="Kocsube S."/>
            <person name="Kotiranta H."/>
            <person name="LaButti K.M."/>
            <person name="Lechner B.E."/>
            <person name="Liimatainen K."/>
            <person name="Lipzen A."/>
            <person name="Lukacs Z."/>
            <person name="Mihaltcheva S."/>
            <person name="Morgado L.N."/>
            <person name="Niskanen T."/>
            <person name="Noordeloos M.E."/>
            <person name="Ohm R.A."/>
            <person name="Ortiz-Santana B."/>
            <person name="Ovrebo C."/>
            <person name="Racz N."/>
            <person name="Riley R."/>
            <person name="Savchenko A."/>
            <person name="Shiryaev A."/>
            <person name="Soop K."/>
            <person name="Spirin V."/>
            <person name="Szebenyi C."/>
            <person name="Tomsovsky M."/>
            <person name="Tulloss R.E."/>
            <person name="Uehling J."/>
            <person name="Grigoriev I.V."/>
            <person name="Vagvolgyi C."/>
            <person name="Papp T."/>
            <person name="Martin F.M."/>
            <person name="Miettinen O."/>
            <person name="Hibbett D.S."/>
            <person name="Nagy L.G."/>
        </authorList>
    </citation>
    <scope>NUCLEOTIDE SEQUENCE [LARGE SCALE GENOMIC DNA]</scope>
    <source>
        <strain evidence="2 3">FP101781</strain>
    </source>
</reference>
<evidence type="ECO:0000256" key="1">
    <source>
        <dbReference type="SAM" id="Phobius"/>
    </source>
</evidence>
<dbReference type="EMBL" id="QPFP01000006">
    <property type="protein sequence ID" value="TEB36183.1"/>
    <property type="molecule type" value="Genomic_DNA"/>
</dbReference>
<evidence type="ECO:0000313" key="3">
    <source>
        <dbReference type="Proteomes" id="UP000298030"/>
    </source>
</evidence>
<dbReference type="AlphaFoldDB" id="A0A4Y7TPT3"/>
<dbReference type="Proteomes" id="UP000298030">
    <property type="component" value="Unassembled WGS sequence"/>
</dbReference>
<evidence type="ECO:0000313" key="2">
    <source>
        <dbReference type="EMBL" id="TEB36183.1"/>
    </source>
</evidence>
<dbReference type="OrthoDB" id="1077582at2759"/>
<organism evidence="2 3">
    <name type="scientific">Coprinellus micaceus</name>
    <name type="common">Glistening ink-cap mushroom</name>
    <name type="synonym">Coprinus micaceus</name>
    <dbReference type="NCBI Taxonomy" id="71717"/>
    <lineage>
        <taxon>Eukaryota</taxon>
        <taxon>Fungi</taxon>
        <taxon>Dikarya</taxon>
        <taxon>Basidiomycota</taxon>
        <taxon>Agaricomycotina</taxon>
        <taxon>Agaricomycetes</taxon>
        <taxon>Agaricomycetidae</taxon>
        <taxon>Agaricales</taxon>
        <taxon>Agaricineae</taxon>
        <taxon>Psathyrellaceae</taxon>
        <taxon>Coprinellus</taxon>
    </lineage>
</organism>
<protein>
    <submittedName>
        <fullName evidence="2">Uncharacterized protein</fullName>
    </submittedName>
</protein>
<accession>A0A4Y7TPT3</accession>
<keyword evidence="1" id="KW-0812">Transmembrane</keyword>
<keyword evidence="3" id="KW-1185">Reference proteome</keyword>
<feature type="transmembrane region" description="Helical" evidence="1">
    <location>
        <begin position="42"/>
        <end position="62"/>
    </location>
</feature>
<name>A0A4Y7TPT3_COPMI</name>
<proteinExistence type="predicted"/>
<sequence>MLILFTIYGGVLFPLSYFLKRHTLFFADRLDVRGRSAQRLLNLYLAFLISAGIHYLGDYALLQNWSGGCMKSVMLQPVAITLGRAVSASLRHKGVCVPIWVSTIWVGPVVRDGFLEDGWHPPAVFVIRS</sequence>
<gene>
    <name evidence="2" type="ORF">FA13DRAFT_1233716</name>
</gene>